<evidence type="ECO:0000256" key="3">
    <source>
        <dbReference type="ARBA" id="ARBA00040516"/>
    </source>
</evidence>
<evidence type="ECO:0000256" key="4">
    <source>
        <dbReference type="SAM" id="MobiDB-lite"/>
    </source>
</evidence>
<dbReference type="InterPro" id="IPR001433">
    <property type="entry name" value="OxRdtase_FAD/NAD-bd"/>
</dbReference>
<dbReference type="Pfam" id="PF00175">
    <property type="entry name" value="NAD_binding_1"/>
    <property type="match status" value="1"/>
</dbReference>
<proteinExistence type="predicted"/>
<dbReference type="CDD" id="cd00322">
    <property type="entry name" value="FNR_like"/>
    <property type="match status" value="1"/>
</dbReference>
<evidence type="ECO:0000313" key="7">
    <source>
        <dbReference type="Proteomes" id="UP001642540"/>
    </source>
</evidence>
<evidence type="ECO:0000256" key="2">
    <source>
        <dbReference type="ARBA" id="ARBA00023027"/>
    </source>
</evidence>
<accession>A0ABP1QCV5</accession>
<dbReference type="PANTHER" id="PTHR46505:SF1">
    <property type="entry name" value="OXIDOREDUCTASE NAD-BINDING DOMAIN-CONTAINING PROTEIN 1"/>
    <property type="match status" value="1"/>
</dbReference>
<dbReference type="PANTHER" id="PTHR46505">
    <property type="entry name" value="OXIDOREDUCTASE NAD-BINDING DOMAIN-CONTAINING PROTEIN 1"/>
    <property type="match status" value="1"/>
</dbReference>
<dbReference type="Proteomes" id="UP001642540">
    <property type="component" value="Unassembled WGS sequence"/>
</dbReference>
<reference evidence="6 7" key="1">
    <citation type="submission" date="2024-08" db="EMBL/GenBank/DDBJ databases">
        <authorList>
            <person name="Cucini C."/>
            <person name="Frati F."/>
        </authorList>
    </citation>
    <scope>NUCLEOTIDE SEQUENCE [LARGE SCALE GENOMIC DNA]</scope>
</reference>
<feature type="domain" description="FAD-binding FR-type" evidence="5">
    <location>
        <begin position="100"/>
        <end position="212"/>
    </location>
</feature>
<dbReference type="SUPFAM" id="SSF63380">
    <property type="entry name" value="Riboflavin synthase domain-like"/>
    <property type="match status" value="1"/>
</dbReference>
<dbReference type="EMBL" id="CAXLJM020000027">
    <property type="protein sequence ID" value="CAL8095193.1"/>
    <property type="molecule type" value="Genomic_DNA"/>
</dbReference>
<keyword evidence="7" id="KW-1185">Reference proteome</keyword>
<protein>
    <recommendedName>
        <fullName evidence="3">Oxidoreductase NAD-binding domain-containing protein 1</fullName>
    </recommendedName>
</protein>
<gene>
    <name evidence="6" type="ORF">ODALV1_LOCUS8998</name>
</gene>
<dbReference type="Gene3D" id="3.40.50.80">
    <property type="entry name" value="Nucleotide-binding domain of ferredoxin-NADP reductase (FNR) module"/>
    <property type="match status" value="1"/>
</dbReference>
<dbReference type="SUPFAM" id="SSF52343">
    <property type="entry name" value="Ferredoxin reductase-like, C-terminal NADP-linked domain"/>
    <property type="match status" value="1"/>
</dbReference>
<sequence>MHGNISGIWCRLLSSTLLKTTYFPSYFALQFAHQFVTTSQTVELDNSSKSKTLQSTSQLLTNLSLERLNVRDYGTDNNQKGQDDPKTDHLTRTSDNTRDPGVHPVIVHEVNSLSPTVKEVILKSEHRPPKFSFKAGQWVDVFIPNLETVGGFSMSSAPAELIEFSILRLAVKYSTHPPALWMHNQCKVGDKLHIRVGGDFFYVGENKHERPVMLIAGGVGINPLCSIVRCIEDGKRKGIVRKCLPVCLLYSTKTEDELIFKDVFDNYAGVDEHFLPLYYVTRKNNTKPSDNLSEMNLHSRRMAKSDLERAMQFLTQTSEPFSQIDAYVCGPPPMITNITSELRALKVESINFEQWW</sequence>
<evidence type="ECO:0000313" key="6">
    <source>
        <dbReference type="EMBL" id="CAL8095193.1"/>
    </source>
</evidence>
<dbReference type="InterPro" id="IPR039261">
    <property type="entry name" value="FNR_nucleotide-bd"/>
</dbReference>
<keyword evidence="1" id="KW-0560">Oxidoreductase</keyword>
<evidence type="ECO:0000259" key="5">
    <source>
        <dbReference type="PROSITE" id="PS51384"/>
    </source>
</evidence>
<evidence type="ECO:0000256" key="1">
    <source>
        <dbReference type="ARBA" id="ARBA00023002"/>
    </source>
</evidence>
<dbReference type="PRINTS" id="PR00406">
    <property type="entry name" value="CYTB5RDTASE"/>
</dbReference>
<feature type="region of interest" description="Disordered" evidence="4">
    <location>
        <begin position="72"/>
        <end position="102"/>
    </location>
</feature>
<comment type="caution">
    <text evidence="6">The sequence shown here is derived from an EMBL/GenBank/DDBJ whole genome shotgun (WGS) entry which is preliminary data.</text>
</comment>
<dbReference type="InterPro" id="IPR017927">
    <property type="entry name" value="FAD-bd_FR_type"/>
</dbReference>
<organism evidence="6 7">
    <name type="scientific">Orchesella dallaii</name>
    <dbReference type="NCBI Taxonomy" id="48710"/>
    <lineage>
        <taxon>Eukaryota</taxon>
        <taxon>Metazoa</taxon>
        <taxon>Ecdysozoa</taxon>
        <taxon>Arthropoda</taxon>
        <taxon>Hexapoda</taxon>
        <taxon>Collembola</taxon>
        <taxon>Entomobryomorpha</taxon>
        <taxon>Entomobryoidea</taxon>
        <taxon>Orchesellidae</taxon>
        <taxon>Orchesellinae</taxon>
        <taxon>Orchesella</taxon>
    </lineage>
</organism>
<dbReference type="PROSITE" id="PS51384">
    <property type="entry name" value="FAD_FR"/>
    <property type="match status" value="1"/>
</dbReference>
<dbReference type="Gene3D" id="2.40.30.10">
    <property type="entry name" value="Translation factors"/>
    <property type="match status" value="1"/>
</dbReference>
<feature type="compositionally biased region" description="Basic and acidic residues" evidence="4">
    <location>
        <begin position="81"/>
        <end position="101"/>
    </location>
</feature>
<dbReference type="InterPro" id="IPR052128">
    <property type="entry name" value="Oxidoreductase_NAD-binding"/>
</dbReference>
<keyword evidence="2" id="KW-0520">NAD</keyword>
<dbReference type="InterPro" id="IPR017938">
    <property type="entry name" value="Riboflavin_synthase-like_b-brl"/>
</dbReference>
<name>A0ABP1QCV5_9HEXA</name>